<keyword evidence="8" id="KW-1185">Reference proteome</keyword>
<dbReference type="EMBL" id="QMFY01000003">
    <property type="protein sequence ID" value="RAW01849.1"/>
    <property type="molecule type" value="Genomic_DNA"/>
</dbReference>
<dbReference type="InterPro" id="IPR010225">
    <property type="entry name" value="HrpB"/>
</dbReference>
<dbReference type="CDD" id="cd17990">
    <property type="entry name" value="DEXHc_HrpB"/>
    <property type="match status" value="1"/>
</dbReference>
<evidence type="ECO:0000259" key="6">
    <source>
        <dbReference type="PROSITE" id="PS51194"/>
    </source>
</evidence>
<dbReference type="NCBIfam" id="TIGR01970">
    <property type="entry name" value="DEAH_box_HrpB"/>
    <property type="match status" value="1"/>
</dbReference>
<dbReference type="PANTHER" id="PTHR43519">
    <property type="entry name" value="ATP-DEPENDENT RNA HELICASE HRPB"/>
    <property type="match status" value="1"/>
</dbReference>
<evidence type="ECO:0000256" key="1">
    <source>
        <dbReference type="ARBA" id="ARBA00022741"/>
    </source>
</evidence>
<dbReference type="Pfam" id="PF00271">
    <property type="entry name" value="Helicase_C"/>
    <property type="match status" value="1"/>
</dbReference>
<dbReference type="CDD" id="cd18791">
    <property type="entry name" value="SF2_C_RHA"/>
    <property type="match status" value="1"/>
</dbReference>
<dbReference type="Proteomes" id="UP000251889">
    <property type="component" value="Unassembled WGS sequence"/>
</dbReference>
<dbReference type="InterPro" id="IPR049614">
    <property type="entry name" value="HrpB_DEXH"/>
</dbReference>
<dbReference type="SMART" id="SM00847">
    <property type="entry name" value="HA2"/>
    <property type="match status" value="1"/>
</dbReference>
<evidence type="ECO:0000256" key="2">
    <source>
        <dbReference type="ARBA" id="ARBA00022801"/>
    </source>
</evidence>
<feature type="domain" description="Helicase C-terminal" evidence="6">
    <location>
        <begin position="202"/>
        <end position="367"/>
    </location>
</feature>
<gene>
    <name evidence="7" type="primary">hrpB</name>
    <name evidence="7" type="ORF">DQQ10_09405</name>
</gene>
<comment type="caution">
    <text evidence="7">The sequence shown here is derived from an EMBL/GenBank/DDBJ whole genome shotgun (WGS) entry which is preliminary data.</text>
</comment>
<keyword evidence="1" id="KW-0547">Nucleotide-binding</keyword>
<dbReference type="FunFam" id="3.40.50.300:FF:002125">
    <property type="entry name" value="ATP-dependent helicase HrpB"/>
    <property type="match status" value="1"/>
</dbReference>
<dbReference type="PROSITE" id="PS51192">
    <property type="entry name" value="HELICASE_ATP_BIND_1"/>
    <property type="match status" value="1"/>
</dbReference>
<dbReference type="SUPFAM" id="SSF52540">
    <property type="entry name" value="P-loop containing nucleoside triphosphate hydrolases"/>
    <property type="match status" value="1"/>
</dbReference>
<dbReference type="PIRSF" id="PIRSF005496">
    <property type="entry name" value="ATP_hel_hrpB"/>
    <property type="match status" value="1"/>
</dbReference>
<dbReference type="InterPro" id="IPR001650">
    <property type="entry name" value="Helicase_C-like"/>
</dbReference>
<evidence type="ECO:0000313" key="7">
    <source>
        <dbReference type="EMBL" id="RAW01849.1"/>
    </source>
</evidence>
<dbReference type="Pfam" id="PF08482">
    <property type="entry name" value="HrpB_C"/>
    <property type="match status" value="1"/>
</dbReference>
<dbReference type="SMART" id="SM00490">
    <property type="entry name" value="HELICc"/>
    <property type="match status" value="1"/>
</dbReference>
<keyword evidence="4" id="KW-0067">ATP-binding</keyword>
<reference evidence="7 8" key="1">
    <citation type="submission" date="2018-06" db="EMBL/GenBank/DDBJ databases">
        <title>Chryseolinea flavus sp. nov., a member of the phylum Bacteroidetes isolated from soil.</title>
        <authorList>
            <person name="Li Y."/>
            <person name="Wang J."/>
        </authorList>
    </citation>
    <scope>NUCLEOTIDE SEQUENCE [LARGE SCALE GENOMIC DNA]</scope>
    <source>
        <strain evidence="7 8">SDU1-6</strain>
    </source>
</reference>
<dbReference type="GO" id="GO:0004386">
    <property type="term" value="F:helicase activity"/>
    <property type="evidence" value="ECO:0007669"/>
    <property type="project" value="UniProtKB-KW"/>
</dbReference>
<dbReference type="SMART" id="SM00487">
    <property type="entry name" value="DEXDc"/>
    <property type="match status" value="1"/>
</dbReference>
<organism evidence="7 8">
    <name type="scientific">Pseudochryseolinea flava</name>
    <dbReference type="NCBI Taxonomy" id="2059302"/>
    <lineage>
        <taxon>Bacteria</taxon>
        <taxon>Pseudomonadati</taxon>
        <taxon>Bacteroidota</taxon>
        <taxon>Cytophagia</taxon>
        <taxon>Cytophagales</taxon>
        <taxon>Fulvivirgaceae</taxon>
        <taxon>Pseudochryseolinea</taxon>
    </lineage>
</organism>
<evidence type="ECO:0000256" key="3">
    <source>
        <dbReference type="ARBA" id="ARBA00022806"/>
    </source>
</evidence>
<evidence type="ECO:0000313" key="8">
    <source>
        <dbReference type="Proteomes" id="UP000251889"/>
    </source>
</evidence>
<dbReference type="PROSITE" id="PS51194">
    <property type="entry name" value="HELICASE_CTER"/>
    <property type="match status" value="1"/>
</dbReference>
<feature type="domain" description="Helicase ATP-binding" evidence="5">
    <location>
        <begin position="13"/>
        <end position="177"/>
    </location>
</feature>
<keyword evidence="3 7" id="KW-0347">Helicase</keyword>
<keyword evidence="2" id="KW-0378">Hydrolase</keyword>
<dbReference type="GO" id="GO:0005524">
    <property type="term" value="F:ATP binding"/>
    <property type="evidence" value="ECO:0007669"/>
    <property type="project" value="UniProtKB-KW"/>
</dbReference>
<sequence length="824" mass="92271">MRYPVLDIVTSLKETLTNHPVVILQAPPGAGKSTVLPLQLMDEPWLGGKKIIMLEPRRLAAKSVAERMADLLEEDAGQRIGYSVRFDSKVSSKTKIEVVTEGILTRMIQSDNTLEDVGMLIFDEFHERSLHADLALALSLQMQQVLRDDLRILIMSATLDSENLSSILGGAPIITSSGRQYPVTIHYTPDEDGPVVPRAVHAIRKAVRDEQGDLLVFLPGAGEIKRVEDILREEYFADVSIHPLFGDLPFKQQQQAILPRQDGGRKIVLSTSIAETSLTIEGVRVVIDAGLARVPRFDPRSGLTRLETIRVTRDAADQRAGRSGRLGPGVCYRLWSASTQTALAAQRKPEILEADLAPLMLELYAWGVKEPKELTWITLPTAGAVAQAKELLLQLDAITIQGITPRGKQMLSLPTHPRIAHLLLEANASEKSLAADIAALIEEKDPLAKESGADLALRLEALRKWRGGQKFYADKIILERIEKIAQHWRRLLKTEVSNNMVADTDIGKLLVAAYPERIARQQEKHSERFKLANGRVVKLPPHDPLMREPWLCVAQLDAGSGEGKIFLAAAVSEKDLNALAHETNLVQWDDERGLLTSAVVKRVGNLLLSQKSPGNITEDERVQVLCEAIQKHGLKLLGWNESHEELQARMLSIKVWRPDEAWPDVTDDNLLATLESWLAPFLTTVSRRSELEKLDLATILKSMIPWDLQNKFDALVPSRIEVPSGSMIRLQYFADGRSPIIEVRLQEMFGLTETPSINEGRNKVLIHLLSPGYKPVQVTQDLKSFWQTTYHEVRKELRMRYPRHHWPEDPWTAEAVRGAKRRSS</sequence>
<dbReference type="AlphaFoldDB" id="A0A364Y518"/>
<accession>A0A364Y518</accession>
<protein>
    <submittedName>
        <fullName evidence="7">ATP-dependent helicase HrpB</fullName>
    </submittedName>
</protein>
<dbReference type="GO" id="GO:0003676">
    <property type="term" value="F:nucleic acid binding"/>
    <property type="evidence" value="ECO:0007669"/>
    <property type="project" value="InterPro"/>
</dbReference>
<dbReference type="OrthoDB" id="9808833at2"/>
<dbReference type="InterPro" id="IPR027417">
    <property type="entry name" value="P-loop_NTPase"/>
</dbReference>
<dbReference type="InterPro" id="IPR011545">
    <property type="entry name" value="DEAD/DEAH_box_helicase_dom"/>
</dbReference>
<dbReference type="Gene3D" id="1.20.120.1080">
    <property type="match status" value="1"/>
</dbReference>
<dbReference type="PANTHER" id="PTHR43519:SF1">
    <property type="entry name" value="ATP-DEPENDENT RNA HELICASE HRPB"/>
    <property type="match status" value="1"/>
</dbReference>
<evidence type="ECO:0000259" key="5">
    <source>
        <dbReference type="PROSITE" id="PS51192"/>
    </source>
</evidence>
<dbReference type="InterPro" id="IPR007502">
    <property type="entry name" value="Helicase-assoc_dom"/>
</dbReference>
<dbReference type="Gene3D" id="3.40.50.300">
    <property type="entry name" value="P-loop containing nucleotide triphosphate hydrolases"/>
    <property type="match status" value="2"/>
</dbReference>
<name>A0A364Y518_9BACT</name>
<evidence type="ECO:0000256" key="4">
    <source>
        <dbReference type="ARBA" id="ARBA00022840"/>
    </source>
</evidence>
<dbReference type="Pfam" id="PF00270">
    <property type="entry name" value="DEAD"/>
    <property type="match status" value="1"/>
</dbReference>
<dbReference type="InterPro" id="IPR014001">
    <property type="entry name" value="Helicase_ATP-bd"/>
</dbReference>
<dbReference type="GO" id="GO:0016787">
    <property type="term" value="F:hydrolase activity"/>
    <property type="evidence" value="ECO:0007669"/>
    <property type="project" value="UniProtKB-KW"/>
</dbReference>
<proteinExistence type="predicted"/>
<dbReference type="InterPro" id="IPR013689">
    <property type="entry name" value="RNA_helicase_ATP-dep_HrpB_C"/>
</dbReference>